<name>A0A1T5JTP9_9FIRM</name>
<protein>
    <submittedName>
        <fullName evidence="2">Uncharacterized protein</fullName>
    </submittedName>
</protein>
<dbReference type="AlphaFoldDB" id="A0A1T5JTP9"/>
<dbReference type="RefSeq" id="WP_170917307.1">
    <property type="nucleotide sequence ID" value="NZ_FUZT01000003.1"/>
</dbReference>
<keyword evidence="3" id="KW-1185">Reference proteome</keyword>
<dbReference type="Proteomes" id="UP000190285">
    <property type="component" value="Unassembled WGS sequence"/>
</dbReference>
<dbReference type="EMBL" id="FUZT01000003">
    <property type="protein sequence ID" value="SKC54750.1"/>
    <property type="molecule type" value="Genomic_DNA"/>
</dbReference>
<evidence type="ECO:0000313" key="2">
    <source>
        <dbReference type="EMBL" id="SKC54750.1"/>
    </source>
</evidence>
<gene>
    <name evidence="2" type="ORF">SAMN02194393_01325</name>
</gene>
<feature type="region of interest" description="Disordered" evidence="1">
    <location>
        <begin position="14"/>
        <end position="52"/>
    </location>
</feature>
<evidence type="ECO:0000313" key="3">
    <source>
        <dbReference type="Proteomes" id="UP000190285"/>
    </source>
</evidence>
<proteinExistence type="predicted"/>
<evidence type="ECO:0000256" key="1">
    <source>
        <dbReference type="SAM" id="MobiDB-lite"/>
    </source>
</evidence>
<organism evidence="2 3">
    <name type="scientific">Maledivibacter halophilus</name>
    <dbReference type="NCBI Taxonomy" id="36842"/>
    <lineage>
        <taxon>Bacteria</taxon>
        <taxon>Bacillati</taxon>
        <taxon>Bacillota</taxon>
        <taxon>Clostridia</taxon>
        <taxon>Peptostreptococcales</taxon>
        <taxon>Caminicellaceae</taxon>
        <taxon>Maledivibacter</taxon>
    </lineage>
</organism>
<reference evidence="2 3" key="1">
    <citation type="submission" date="2017-02" db="EMBL/GenBank/DDBJ databases">
        <authorList>
            <person name="Peterson S.W."/>
        </authorList>
    </citation>
    <scope>NUCLEOTIDE SEQUENCE [LARGE SCALE GENOMIC DNA]</scope>
    <source>
        <strain evidence="2 3">M1</strain>
    </source>
</reference>
<sequence length="52" mass="5998">MSFLDNFFNMFKDKRDKRNNTASDNNLTNMKDTHVSFGEDPGTIGNPEDEIE</sequence>
<feature type="compositionally biased region" description="Polar residues" evidence="1">
    <location>
        <begin position="20"/>
        <end position="30"/>
    </location>
</feature>
<accession>A0A1T5JTP9</accession>